<dbReference type="Gene3D" id="3.20.20.80">
    <property type="entry name" value="Glycosidases"/>
    <property type="match status" value="1"/>
</dbReference>
<evidence type="ECO:0000313" key="3">
    <source>
        <dbReference type="EMBL" id="MBD2867216.1"/>
    </source>
</evidence>
<proteinExistence type="predicted"/>
<evidence type="ECO:0000256" key="1">
    <source>
        <dbReference type="SAM" id="SignalP"/>
    </source>
</evidence>
<dbReference type="InterPro" id="IPR043780">
    <property type="entry name" value="DUF5722"/>
</dbReference>
<keyword evidence="4" id="KW-1185">Reference proteome</keyword>
<dbReference type="InterPro" id="IPR017853">
    <property type="entry name" value="GH"/>
</dbReference>
<feature type="chain" id="PRO_5038832628" description="DUF5722 domain-containing protein" evidence="1">
    <location>
        <begin position="30"/>
        <end position="1333"/>
    </location>
</feature>
<dbReference type="RefSeq" id="WP_190857579.1">
    <property type="nucleotide sequence ID" value="NZ_JACXIY010000001.1"/>
</dbReference>
<sequence>MKTIRFKWTAALTAAVLVCQLLLAAAAAAGPYDPGLSPSPDAASGTAVYPARIINDFNSAADVATWSNGENTKSVSYVTSLLNGPNSVYEGAGALEQQPENVKVHAWRTIYRDFAEPLDLSDYRYLAFAANSWGWQPVDYMLRVRLHGADGVKESLARIHPDSWSTVFLDLSQWAGRSGVTKMEIAFMQNFDLEGVAPGAPGYDYWDGRFQIDLIAATNVLDLRFSKDGDAEGFSAASGSVEAGGGKLRWQVAGTGDALTSGAFALPIGERNAVSVTMSNGTPASRLKLQWTTAEDPEWDEEKSKTFEIEPNAGMSVVDMNLSDKASWGGTLRQFRIEPALNEGESGLIEVDEAEFKILPQLPPEYVGSMASPLVDGAGSAGVSGTVGASAAEAHAGGVLKLYELPTYADPQGDDSEWKAIGTLPVQESFAFSFGLGDGERSRLYSKFAVALESGGERLWVDAPRYIVNADALAANRYPFPEAKSKKGLQVQYTDDAEELGISHAALNVAYDQMLYLTNSDPAGTIPYEFEGRTYYFKKNTVESLDRQIKSLSDNDMIVSLILIMYRNLDPSTPNSVLIHPDSEPGGTVYAVNTKTAEGVGYYGAITNFIAERYTRSDEAYGRAVNFIVGNEVGQNKVWNNMGPKLIHEYVEDYARTLRLTDTIVRSNYEHGRVYISLDHFWDENLPSDSLWKYDNKNIVDLLTAHLKAGGDIPWNMAFHPYPENLFDPKFWEDETAEFDFHTKRITFKNLSVLVDYLRQPDMLVDGEMRRIILSEQGFHSLDNSPASQQIQAAAYAYAYYIVKFLDGVDSFILHRHVDHAFEGGLNLGLWSNLPGETATPDKKKAAYGVFRDIDTAKSLEATAFAKEIIGIDSWEEAIPGFDPAKLADRKAPAPVPVSLPKKAIGVIPVSNFEGGTDGWTLADNSSGVALHKQEAYGGEGSLQVGFSALAKMWRGADLKLAEPVDARRTPILNLALKVKGDFAADRPYYAKIKAYSGAKSAEGIVALHEPGEWTYAAVDLKGWSGLSSIDRVKVWMSSPTTDNWSGSFLIDEVSFSRGGATQGGVVNLDVAPRLTADPLQSGSQIEVTVTNYDEKDLTGVIKVSSEALTLTSKELRVNLIKTGQSRTFLLTVGEYVPPAGGGGVELTFDYRNTVIRKTIASVKDNGEQNVPEGEKLLYNFENNLLGWSGAANIETLRTVETFPNGPAKPALGSYALNARSAIAEATAWKSVKTSPSTPLDLSDAKTFFYHINSYGGVPNATYETRLILTGSDGTSRTVTAAMSPDRWNRIEADIADWQGRSSVASIEIGFRAVGNSLAWNPEIQYDYIGYEK</sequence>
<comment type="caution">
    <text evidence="3">The sequence shown here is derived from an EMBL/GenBank/DDBJ whole genome shotgun (WGS) entry which is preliminary data.</text>
</comment>
<keyword evidence="1" id="KW-0732">Signal</keyword>
<dbReference type="Proteomes" id="UP000632125">
    <property type="component" value="Unassembled WGS sequence"/>
</dbReference>
<dbReference type="Pfam" id="PF18989">
    <property type="entry name" value="DUF5722"/>
    <property type="match status" value="1"/>
</dbReference>
<gene>
    <name evidence="3" type="ORF">IDH41_01405</name>
</gene>
<dbReference type="SUPFAM" id="SSF51445">
    <property type="entry name" value="(Trans)glycosidases"/>
    <property type="match status" value="1"/>
</dbReference>
<protein>
    <recommendedName>
        <fullName evidence="2">DUF5722 domain-containing protein</fullName>
    </recommendedName>
</protein>
<feature type="signal peptide" evidence="1">
    <location>
        <begin position="1"/>
        <end position="29"/>
    </location>
</feature>
<organism evidence="3 4">
    <name type="scientific">Paenibacillus arenilitoris</name>
    <dbReference type="NCBI Taxonomy" id="2772299"/>
    <lineage>
        <taxon>Bacteria</taxon>
        <taxon>Bacillati</taxon>
        <taxon>Bacillota</taxon>
        <taxon>Bacilli</taxon>
        <taxon>Bacillales</taxon>
        <taxon>Paenibacillaceae</taxon>
        <taxon>Paenibacillus</taxon>
    </lineage>
</organism>
<dbReference type="Gene3D" id="2.60.120.260">
    <property type="entry name" value="Galactose-binding domain-like"/>
    <property type="match status" value="2"/>
</dbReference>
<evidence type="ECO:0000259" key="2">
    <source>
        <dbReference type="Pfam" id="PF18989"/>
    </source>
</evidence>
<accession>A0A927CJ98</accession>
<name>A0A927CJ98_9BACL</name>
<feature type="domain" description="DUF5722" evidence="2">
    <location>
        <begin position="480"/>
        <end position="877"/>
    </location>
</feature>
<evidence type="ECO:0000313" key="4">
    <source>
        <dbReference type="Proteomes" id="UP000632125"/>
    </source>
</evidence>
<dbReference type="EMBL" id="JACXIY010000001">
    <property type="protein sequence ID" value="MBD2867216.1"/>
    <property type="molecule type" value="Genomic_DNA"/>
</dbReference>
<reference evidence="3" key="1">
    <citation type="submission" date="2020-09" db="EMBL/GenBank/DDBJ databases">
        <title>A novel bacterium of genus Paenibacillus, isolated from South China Sea.</title>
        <authorList>
            <person name="Huang H."/>
            <person name="Mo K."/>
            <person name="Hu Y."/>
        </authorList>
    </citation>
    <scope>NUCLEOTIDE SEQUENCE</scope>
    <source>
        <strain evidence="3">IB182493</strain>
    </source>
</reference>